<dbReference type="WBParaSite" id="PgR002_g059_t01">
    <property type="protein sequence ID" value="PgR002_g059_t01"/>
    <property type="gene ID" value="PgR002_g059"/>
</dbReference>
<dbReference type="Pfam" id="PF01255">
    <property type="entry name" value="Prenyltransf"/>
    <property type="match status" value="1"/>
</dbReference>
<dbReference type="PANTHER" id="PTHR10291">
    <property type="entry name" value="DEHYDRODOLICHYL DIPHOSPHATE SYNTHASE FAMILY MEMBER"/>
    <property type="match status" value="1"/>
</dbReference>
<dbReference type="GO" id="GO:1904423">
    <property type="term" value="C:dehydrodolichyl diphosphate synthase complex"/>
    <property type="evidence" value="ECO:0007669"/>
    <property type="project" value="TreeGrafter"/>
</dbReference>
<evidence type="ECO:0000256" key="5">
    <source>
        <dbReference type="RuleBase" id="RU363018"/>
    </source>
</evidence>
<dbReference type="HAMAP" id="MF_01139">
    <property type="entry name" value="ISPT"/>
    <property type="match status" value="1"/>
</dbReference>
<comment type="similarity">
    <text evidence="1 5">Belongs to the UPP synthase family.</text>
</comment>
<dbReference type="PANTHER" id="PTHR10291:SF43">
    <property type="entry name" value="DEHYDRODOLICHYL DIPHOSPHATE SYNTHASE COMPLEX SUBUNIT DHDDS"/>
    <property type="match status" value="1"/>
</dbReference>
<keyword evidence="3" id="KW-0460">Magnesium</keyword>
<dbReference type="SUPFAM" id="SSF64005">
    <property type="entry name" value="Undecaprenyl diphosphate synthase"/>
    <property type="match status" value="1"/>
</dbReference>
<sequence length="303" mass="35688">MRSEGNGWFDRVPERVWWQTLLIKLMKAGPMPKHIAFIMDGNRRYARSHCYSSILDGHAKGFDQLTKILEWCRELCIKEVTVYAFSIENFNRAEEEVGGLMTLFENKLQRLFGEKDKLIEKEISVRFFGDLSYLPTKVQKLVAQIELLTKDYKKSVVNVCIAYTAQDEMKRAFTYISRGIQKGILEESDINEYLISHCLDSRKSANPDLLIRTSGEKRLSDFLLWQCANCYIHFDDVLWPDFDFWHLCKAVFGYQSNYSLIQKIDQESTEYLDEERKTKVNEFLEWFEEERLASLQRMANAKD</sequence>
<dbReference type="AlphaFoldDB" id="A0A915AAJ4"/>
<dbReference type="NCBIfam" id="TIGR00055">
    <property type="entry name" value="uppS"/>
    <property type="match status" value="1"/>
</dbReference>
<evidence type="ECO:0000256" key="1">
    <source>
        <dbReference type="ARBA" id="ARBA00005432"/>
    </source>
</evidence>
<evidence type="ECO:0000313" key="6">
    <source>
        <dbReference type="Proteomes" id="UP000887569"/>
    </source>
</evidence>
<proteinExistence type="inferred from homology"/>
<accession>A0A915AAJ4</accession>
<dbReference type="Proteomes" id="UP000887569">
    <property type="component" value="Unplaced"/>
</dbReference>
<dbReference type="InterPro" id="IPR018520">
    <property type="entry name" value="UPP_synth-like_CS"/>
</dbReference>
<dbReference type="GO" id="GO:0005783">
    <property type="term" value="C:endoplasmic reticulum"/>
    <property type="evidence" value="ECO:0007669"/>
    <property type="project" value="TreeGrafter"/>
</dbReference>
<dbReference type="Gene3D" id="3.40.1180.10">
    <property type="entry name" value="Decaprenyl diphosphate synthase-like"/>
    <property type="match status" value="1"/>
</dbReference>
<dbReference type="CDD" id="cd00475">
    <property type="entry name" value="Cis_IPPS"/>
    <property type="match status" value="1"/>
</dbReference>
<name>A0A915AAJ4_PARUN</name>
<comment type="catalytic activity">
    <reaction evidence="4">
        <text>n isopentenyl diphosphate + (2E,6E)-farnesyl diphosphate = a di-trans,poly-cis-polyprenyl diphosphate + n diphosphate</text>
        <dbReference type="Rhea" id="RHEA:53008"/>
        <dbReference type="Rhea" id="RHEA-COMP:19494"/>
        <dbReference type="ChEBI" id="CHEBI:33019"/>
        <dbReference type="ChEBI" id="CHEBI:128769"/>
        <dbReference type="ChEBI" id="CHEBI:136960"/>
        <dbReference type="ChEBI" id="CHEBI:175763"/>
        <dbReference type="EC" id="2.5.1.87"/>
    </reaction>
</comment>
<evidence type="ECO:0000256" key="4">
    <source>
        <dbReference type="ARBA" id="ARBA00047353"/>
    </source>
</evidence>
<keyword evidence="6" id="KW-1185">Reference proteome</keyword>
<dbReference type="EC" id="2.5.1.-" evidence="5"/>
<reference evidence="7" key="1">
    <citation type="submission" date="2022-11" db="UniProtKB">
        <authorList>
            <consortium name="WormBaseParasite"/>
        </authorList>
    </citation>
    <scope>IDENTIFICATION</scope>
</reference>
<evidence type="ECO:0000313" key="7">
    <source>
        <dbReference type="WBParaSite" id="PgR002_g059_t01"/>
    </source>
</evidence>
<dbReference type="FunFam" id="3.40.1180.10:FF:000005">
    <property type="entry name" value="Alkyl transferase"/>
    <property type="match status" value="1"/>
</dbReference>
<dbReference type="InterPro" id="IPR001441">
    <property type="entry name" value="UPP_synth-like"/>
</dbReference>
<protein>
    <recommendedName>
        <fullName evidence="5">Alkyl transferase</fullName>
        <ecNumber evidence="5">2.5.1.-</ecNumber>
    </recommendedName>
</protein>
<dbReference type="GO" id="GO:0045547">
    <property type="term" value="F:ditrans,polycis-polyprenyl diphosphate synthase [(2E,6E)-farnesyl diphosphate specific] activity"/>
    <property type="evidence" value="ECO:0007669"/>
    <property type="project" value="UniProtKB-EC"/>
</dbReference>
<keyword evidence="2 5" id="KW-0808">Transferase</keyword>
<organism evidence="6 7">
    <name type="scientific">Parascaris univalens</name>
    <name type="common">Nematode worm</name>
    <dbReference type="NCBI Taxonomy" id="6257"/>
    <lineage>
        <taxon>Eukaryota</taxon>
        <taxon>Metazoa</taxon>
        <taxon>Ecdysozoa</taxon>
        <taxon>Nematoda</taxon>
        <taxon>Chromadorea</taxon>
        <taxon>Rhabditida</taxon>
        <taxon>Spirurina</taxon>
        <taxon>Ascaridomorpha</taxon>
        <taxon>Ascaridoidea</taxon>
        <taxon>Ascarididae</taxon>
        <taxon>Parascaris</taxon>
    </lineage>
</organism>
<dbReference type="PROSITE" id="PS01066">
    <property type="entry name" value="UPP_SYNTHASE"/>
    <property type="match status" value="1"/>
</dbReference>
<dbReference type="InterPro" id="IPR036424">
    <property type="entry name" value="UPP_synth-like_sf"/>
</dbReference>
<dbReference type="GO" id="GO:0016094">
    <property type="term" value="P:polyprenol biosynthetic process"/>
    <property type="evidence" value="ECO:0007669"/>
    <property type="project" value="TreeGrafter"/>
</dbReference>
<evidence type="ECO:0000256" key="3">
    <source>
        <dbReference type="ARBA" id="ARBA00022842"/>
    </source>
</evidence>
<evidence type="ECO:0000256" key="2">
    <source>
        <dbReference type="ARBA" id="ARBA00022679"/>
    </source>
</evidence>